<reference evidence="3" key="1">
    <citation type="submission" date="2017-09" db="EMBL/GenBank/DDBJ databases">
        <title>Depth-based differentiation of microbial function through sediment-hosted aquifers and enrichment of novel symbionts in the deep terrestrial subsurface.</title>
        <authorList>
            <person name="Probst A.J."/>
            <person name="Ladd B."/>
            <person name="Jarett J.K."/>
            <person name="Geller-Mcgrath D.E."/>
            <person name="Sieber C.M.K."/>
            <person name="Emerson J.B."/>
            <person name="Anantharaman K."/>
            <person name="Thomas B.C."/>
            <person name="Malmstrom R."/>
            <person name="Stieglmeier M."/>
            <person name="Klingl A."/>
            <person name="Woyke T."/>
            <person name="Ryan C.M."/>
            <person name="Banfield J.F."/>
        </authorList>
    </citation>
    <scope>NUCLEOTIDE SEQUENCE [LARGE SCALE GENOMIC DNA]</scope>
</reference>
<accession>A0A2M7UZP0</accession>
<feature type="region of interest" description="Disordered" evidence="1">
    <location>
        <begin position="168"/>
        <end position="205"/>
    </location>
</feature>
<dbReference type="EMBL" id="PFPC01000044">
    <property type="protein sequence ID" value="PIZ89442.1"/>
    <property type="molecule type" value="Genomic_DNA"/>
</dbReference>
<dbReference type="Proteomes" id="UP000231538">
    <property type="component" value="Unassembled WGS sequence"/>
</dbReference>
<comment type="caution">
    <text evidence="2">The sequence shown here is derived from an EMBL/GenBank/DDBJ whole genome shotgun (WGS) entry which is preliminary data.</text>
</comment>
<gene>
    <name evidence="2" type="ORF">COX89_01585</name>
</gene>
<evidence type="ECO:0000256" key="1">
    <source>
        <dbReference type="SAM" id="MobiDB-lite"/>
    </source>
</evidence>
<name>A0A2M7UZP0_9BACT</name>
<protein>
    <submittedName>
        <fullName evidence="2">Uncharacterized protein</fullName>
    </submittedName>
</protein>
<organism evidence="2 3">
    <name type="scientific">Candidatus Nealsonbacteria bacterium CG_4_10_14_0_2_um_filter_37_10</name>
    <dbReference type="NCBI Taxonomy" id="1974679"/>
    <lineage>
        <taxon>Bacteria</taxon>
        <taxon>Candidatus Nealsoniibacteriota</taxon>
    </lineage>
</organism>
<feature type="compositionally biased region" description="Polar residues" evidence="1">
    <location>
        <begin position="184"/>
        <end position="195"/>
    </location>
</feature>
<dbReference type="AlphaFoldDB" id="A0A2M7UZP0"/>
<feature type="compositionally biased region" description="Basic and acidic residues" evidence="1">
    <location>
        <begin position="196"/>
        <end position="205"/>
    </location>
</feature>
<proteinExistence type="predicted"/>
<evidence type="ECO:0000313" key="3">
    <source>
        <dbReference type="Proteomes" id="UP000231538"/>
    </source>
</evidence>
<evidence type="ECO:0000313" key="2">
    <source>
        <dbReference type="EMBL" id="PIZ89442.1"/>
    </source>
</evidence>
<sequence length="205" mass="22972">MEESFEIPEELMILNPEMQKKAVVIGKKAYWLYPLTEGVCEKFALEVGQILGPIFTLDCSCDKCHKVHSGALGKKTKCDCGGSLTSLQKSPMTVLLEEGRIAKLAGEILNIPPQIIRKEATLAQIRHLAAVLWKQNFDERSTVPEESIKNFQSFLKWMGVSQNLQEAPKMEGKEEELVLGDSMRNLQQSMDGQESISKEDGEKED</sequence>